<reference evidence="1 2" key="1">
    <citation type="submission" date="2016-01" db="EMBL/GenBank/DDBJ databases">
        <title>Mycobacterium immunogenum strain CD11_6 genome sequencing and assembly.</title>
        <authorList>
            <person name="Kaur G."/>
            <person name="Nair G.R."/>
            <person name="Mayilraj S."/>
        </authorList>
    </citation>
    <scope>NUCLEOTIDE SEQUENCE [LARGE SCALE GENOMIC DNA]</scope>
    <source>
        <strain evidence="1 2">CD11-6</strain>
    </source>
</reference>
<dbReference type="RefSeq" id="WP_064628092.1">
    <property type="nucleotide sequence ID" value="NZ_LQYE01000001.1"/>
</dbReference>
<organism evidence="1 2">
    <name type="scientific">Mycobacteroides immunogenum</name>
    <dbReference type="NCBI Taxonomy" id="83262"/>
    <lineage>
        <taxon>Bacteria</taxon>
        <taxon>Bacillati</taxon>
        <taxon>Actinomycetota</taxon>
        <taxon>Actinomycetes</taxon>
        <taxon>Mycobacteriales</taxon>
        <taxon>Mycobacteriaceae</taxon>
        <taxon>Mycobacteroides</taxon>
    </lineage>
</organism>
<proteinExistence type="predicted"/>
<sequence length="77" mass="8357">MSAVVRAIVSVSGILPTQTTEDIEVPRANGYQIDADGRLILSTSSWGGEVVAVFQKWNHFIITPDRGPNGRFIKKGS</sequence>
<comment type="caution">
    <text evidence="1">The sequence shown here is derived from an EMBL/GenBank/DDBJ whole genome shotgun (WGS) entry which is preliminary data.</text>
</comment>
<accession>A0A179VGA7</accession>
<dbReference type="Proteomes" id="UP000186919">
    <property type="component" value="Unassembled WGS sequence"/>
</dbReference>
<dbReference type="AlphaFoldDB" id="A0A179VGA7"/>
<name>A0A179VGA7_9MYCO</name>
<protein>
    <submittedName>
        <fullName evidence="1">Uncharacterized protein</fullName>
    </submittedName>
</protein>
<evidence type="ECO:0000313" key="2">
    <source>
        <dbReference type="Proteomes" id="UP000186919"/>
    </source>
</evidence>
<gene>
    <name evidence="1" type="ORF">AWB85_06725</name>
</gene>
<dbReference type="EMBL" id="LQYE01000001">
    <property type="protein sequence ID" value="OAT70958.1"/>
    <property type="molecule type" value="Genomic_DNA"/>
</dbReference>
<evidence type="ECO:0000313" key="1">
    <source>
        <dbReference type="EMBL" id="OAT70958.1"/>
    </source>
</evidence>